<feature type="compositionally biased region" description="Basic and acidic residues" evidence="6">
    <location>
        <begin position="50"/>
        <end position="60"/>
    </location>
</feature>
<keyword evidence="9" id="KW-1185">Reference proteome</keyword>
<evidence type="ECO:0000313" key="8">
    <source>
        <dbReference type="EMBL" id="SNT68099.1"/>
    </source>
</evidence>
<evidence type="ECO:0000256" key="4">
    <source>
        <dbReference type="ARBA" id="ARBA00023136"/>
    </source>
</evidence>
<name>A0A239PL92_9PROT</name>
<dbReference type="AlphaFoldDB" id="A0A239PL92"/>
<comment type="subcellular location">
    <subcellularLocation>
        <location evidence="1">Membrane</location>
    </subcellularLocation>
</comment>
<feature type="coiled-coil region" evidence="5">
    <location>
        <begin position="243"/>
        <end position="284"/>
    </location>
</feature>
<evidence type="ECO:0000256" key="5">
    <source>
        <dbReference type="SAM" id="Coils"/>
    </source>
</evidence>
<feature type="region of interest" description="Disordered" evidence="6">
    <location>
        <begin position="207"/>
        <end position="236"/>
    </location>
</feature>
<keyword evidence="3 7" id="KW-1133">Transmembrane helix</keyword>
<dbReference type="EMBL" id="FZQA01000001">
    <property type="protein sequence ID" value="SNT68099.1"/>
    <property type="molecule type" value="Genomic_DNA"/>
</dbReference>
<gene>
    <name evidence="8" type="ORF">SAMN06297382_0595</name>
</gene>
<evidence type="ECO:0000256" key="7">
    <source>
        <dbReference type="SAM" id="Phobius"/>
    </source>
</evidence>
<dbReference type="OrthoDB" id="8480612at2"/>
<evidence type="ECO:0000256" key="2">
    <source>
        <dbReference type="ARBA" id="ARBA00022692"/>
    </source>
</evidence>
<protein>
    <submittedName>
        <fullName evidence="8">Inner membrane protein</fullName>
    </submittedName>
</protein>
<sequence>MADKPEAGEEKKNAENAAEKPAAQAGARGDETKPEDDRLAAEEVEAEIVDDGHSRPEEPARASVTPPSASGRRLGSPGVILLVILVAIAVLIAALWRFGAGRPDGTDGPPAEATPVERAGSADASAPAGADPGKIANDGAPAAKAPSEPAVGSEGRGLPPAPAPGTGANDAIQRAAKDAARRPPPDPEEDAGDAIDLGALAPDGMENAAHAAASEDDADTDESADSGVAEARPQNPVDGLKIANDFEAVKTALEAETRRLEEMLARARAENEAQAAEIAALRDSIQAAILERDRRAEAEFADLRARLDKIQSGEATPSSRRAAASLALLSLKNAIDSGGPYTDEIELFARLAPDAAPVEVLRARAGTGAPTRDALRERFAPLAREALAAAGRARAKGPVGAMMARLESLISVRPAAPLAGDDPAAVISRAEARLEAGDLEAAVAELEALDGEAAEVFAPWLLDARARLAADRALDDLRAAILRDYLN</sequence>
<proteinExistence type="predicted"/>
<evidence type="ECO:0000256" key="6">
    <source>
        <dbReference type="SAM" id="MobiDB-lite"/>
    </source>
</evidence>
<evidence type="ECO:0000256" key="3">
    <source>
        <dbReference type="ARBA" id="ARBA00022989"/>
    </source>
</evidence>
<dbReference type="PANTHER" id="PTHR15415:SF7">
    <property type="entry name" value="MICOS COMPLEX SUBUNIT MIC60"/>
    <property type="match status" value="1"/>
</dbReference>
<feature type="compositionally biased region" description="Acidic residues" evidence="6">
    <location>
        <begin position="214"/>
        <end position="224"/>
    </location>
</feature>
<dbReference type="InterPro" id="IPR019133">
    <property type="entry name" value="MIC60"/>
</dbReference>
<evidence type="ECO:0000256" key="1">
    <source>
        <dbReference type="ARBA" id="ARBA00004370"/>
    </source>
</evidence>
<keyword evidence="2 7" id="KW-0812">Transmembrane</keyword>
<evidence type="ECO:0000313" key="9">
    <source>
        <dbReference type="Proteomes" id="UP000198346"/>
    </source>
</evidence>
<dbReference type="Pfam" id="PF09731">
    <property type="entry name" value="Mitofilin"/>
    <property type="match status" value="1"/>
</dbReference>
<organism evidence="8 9">
    <name type="scientific">Amphiplicatus metriothermophilus</name>
    <dbReference type="NCBI Taxonomy" id="1519374"/>
    <lineage>
        <taxon>Bacteria</taxon>
        <taxon>Pseudomonadati</taxon>
        <taxon>Pseudomonadota</taxon>
        <taxon>Alphaproteobacteria</taxon>
        <taxon>Parvularculales</taxon>
        <taxon>Parvularculaceae</taxon>
        <taxon>Amphiplicatus</taxon>
    </lineage>
</organism>
<dbReference type="GO" id="GO:0016020">
    <property type="term" value="C:membrane"/>
    <property type="evidence" value="ECO:0007669"/>
    <property type="project" value="UniProtKB-SubCell"/>
</dbReference>
<dbReference type="RefSeq" id="WP_089411079.1">
    <property type="nucleotide sequence ID" value="NZ_FZQA01000001.1"/>
</dbReference>
<feature type="compositionally biased region" description="Basic and acidic residues" evidence="6">
    <location>
        <begin position="1"/>
        <end position="18"/>
    </location>
</feature>
<accession>A0A239PL92</accession>
<keyword evidence="5" id="KW-0175">Coiled coil</keyword>
<feature type="compositionally biased region" description="Basic and acidic residues" evidence="6">
    <location>
        <begin position="28"/>
        <end position="41"/>
    </location>
</feature>
<feature type="compositionally biased region" description="Basic and acidic residues" evidence="6">
    <location>
        <begin position="175"/>
        <end position="185"/>
    </location>
</feature>
<dbReference type="Proteomes" id="UP000198346">
    <property type="component" value="Unassembled WGS sequence"/>
</dbReference>
<feature type="region of interest" description="Disordered" evidence="6">
    <location>
        <begin position="1"/>
        <end position="73"/>
    </location>
</feature>
<keyword evidence="4 7" id="KW-0472">Membrane</keyword>
<feature type="compositionally biased region" description="Low complexity" evidence="6">
    <location>
        <begin position="119"/>
        <end position="132"/>
    </location>
</feature>
<dbReference type="PANTHER" id="PTHR15415">
    <property type="entry name" value="MITOFILIN"/>
    <property type="match status" value="1"/>
</dbReference>
<feature type="region of interest" description="Disordered" evidence="6">
    <location>
        <begin position="102"/>
        <end position="195"/>
    </location>
</feature>
<feature type="transmembrane region" description="Helical" evidence="7">
    <location>
        <begin position="79"/>
        <end position="99"/>
    </location>
</feature>
<reference evidence="8 9" key="1">
    <citation type="submission" date="2017-07" db="EMBL/GenBank/DDBJ databases">
        <authorList>
            <person name="Sun Z.S."/>
            <person name="Albrecht U."/>
            <person name="Echele G."/>
            <person name="Lee C.C."/>
        </authorList>
    </citation>
    <scope>NUCLEOTIDE SEQUENCE [LARGE SCALE GENOMIC DNA]</scope>
    <source>
        <strain evidence="8 9">CGMCC 1.12710</strain>
    </source>
</reference>